<organism evidence="4 5">
    <name type="scientific">Acholeplasma oculi</name>
    <dbReference type="NCBI Taxonomy" id="35623"/>
    <lineage>
        <taxon>Bacteria</taxon>
        <taxon>Bacillati</taxon>
        <taxon>Mycoplasmatota</taxon>
        <taxon>Mollicutes</taxon>
        <taxon>Acholeplasmatales</taxon>
        <taxon>Acholeplasmataceae</taxon>
        <taxon>Acholeplasma</taxon>
    </lineage>
</organism>
<dbReference type="AlphaFoldDB" id="A0A061AK57"/>
<dbReference type="PATRIC" id="fig|35623.3.peg.1338"/>
<dbReference type="Proteomes" id="UP000032434">
    <property type="component" value="Chromosome 1"/>
</dbReference>
<keyword evidence="5" id="KW-1185">Reference proteome</keyword>
<dbReference type="Gene3D" id="2.60.40.4270">
    <property type="entry name" value="Listeria-Bacteroides repeat domain"/>
    <property type="match status" value="1"/>
</dbReference>
<evidence type="ECO:0000256" key="3">
    <source>
        <dbReference type="ARBA" id="ARBA00022801"/>
    </source>
</evidence>
<accession>A0A061AK57</accession>
<comment type="subcellular location">
    <subcellularLocation>
        <location evidence="1">Cell envelope</location>
    </subcellularLocation>
</comment>
<name>A0A061AK57_9MOLU</name>
<dbReference type="PROSITE" id="PS51257">
    <property type="entry name" value="PROKAR_LIPOPROTEIN"/>
    <property type="match status" value="1"/>
</dbReference>
<dbReference type="InterPro" id="IPR013378">
    <property type="entry name" value="InlB-like_B-rpt"/>
</dbReference>
<proteinExistence type="predicted"/>
<dbReference type="GO" id="GO:0030313">
    <property type="term" value="C:cell envelope"/>
    <property type="evidence" value="ECO:0007669"/>
    <property type="project" value="UniProtKB-SubCell"/>
</dbReference>
<evidence type="ECO:0000256" key="1">
    <source>
        <dbReference type="ARBA" id="ARBA00004196"/>
    </source>
</evidence>
<dbReference type="EMBL" id="LK028559">
    <property type="protein sequence ID" value="CDR31412.1"/>
    <property type="molecule type" value="Genomic_DNA"/>
</dbReference>
<dbReference type="SUPFAM" id="SSF54060">
    <property type="entry name" value="His-Me finger endonucleases"/>
    <property type="match status" value="1"/>
</dbReference>
<evidence type="ECO:0000313" key="5">
    <source>
        <dbReference type="Proteomes" id="UP000032434"/>
    </source>
</evidence>
<dbReference type="KEGG" id="aoc:Aocu_13390"/>
<dbReference type="RefSeq" id="WP_052670134.1">
    <property type="nucleotide sequence ID" value="NZ_FUZK01000001.1"/>
</dbReference>
<dbReference type="InterPro" id="IPR007346">
    <property type="entry name" value="Endonuclease-I"/>
</dbReference>
<evidence type="ECO:0000313" key="4">
    <source>
        <dbReference type="EMBL" id="CDR31412.1"/>
    </source>
</evidence>
<dbReference type="PANTHER" id="PTHR33607:SF2">
    <property type="entry name" value="ENDONUCLEASE-1"/>
    <property type="match status" value="1"/>
</dbReference>
<dbReference type="Pfam" id="PF09479">
    <property type="entry name" value="Flg_new"/>
    <property type="match status" value="1"/>
</dbReference>
<dbReference type="GO" id="GO:0016787">
    <property type="term" value="F:hydrolase activity"/>
    <property type="evidence" value="ECO:0007669"/>
    <property type="project" value="UniProtKB-KW"/>
</dbReference>
<dbReference type="STRING" id="35623.Aocu_13390"/>
<keyword evidence="2" id="KW-0540">Nuclease</keyword>
<evidence type="ECO:0000256" key="2">
    <source>
        <dbReference type="ARBA" id="ARBA00022722"/>
    </source>
</evidence>
<dbReference type="InterPro" id="IPR042229">
    <property type="entry name" value="Listeria/Bacterioides_rpt_sf"/>
</dbReference>
<dbReference type="OrthoDB" id="9801679at2"/>
<dbReference type="Pfam" id="PF04231">
    <property type="entry name" value="Endonuclease_1"/>
    <property type="match status" value="1"/>
</dbReference>
<gene>
    <name evidence="4" type="ORF">Aocu_13390</name>
</gene>
<dbReference type="HOGENOM" id="CLU_448086_0_0_14"/>
<keyword evidence="4" id="KW-0255">Endonuclease</keyword>
<keyword evidence="3" id="KW-0378">Hydrolase</keyword>
<dbReference type="GO" id="GO:0004519">
    <property type="term" value="F:endonuclease activity"/>
    <property type="evidence" value="ECO:0007669"/>
    <property type="project" value="UniProtKB-KW"/>
</dbReference>
<dbReference type="PANTHER" id="PTHR33607">
    <property type="entry name" value="ENDONUCLEASE-1"/>
    <property type="match status" value="1"/>
</dbReference>
<protein>
    <submittedName>
        <fullName evidence="4">Endonuclease I</fullName>
    </submittedName>
</protein>
<sequence length="609" mass="69974">MTYIKRFIILLLVLILSGCTLLNTPSPVQYQVTFQTLNGDTPYVQTIESFLDHDFNEEAIPLYPGYIFAGWYLDPTYMHPYEAFMNLERDVDLFAHWVTLLDADYEIIGDILSWVVYPDIKNYRVEIGPTLIYELDPSIHSMDLSTLYESLLEETKIVIYIVFQNDRVHPIIDLFVYYDVLNTIYETGFEEEVFPSQTSYNNNVNPKILGYEGFKWSIINGAVSTTNAIKDTKSIQLRVYDNTTNTPHAKTDFLMENVSEIKFLGASGNHHVRVQILSETHEVLQDELFTLTTSAKEFTLKIETDVPFYTKFLLEKVSTTPGLPIFIDDVKYMSKTSEIILKEVIKSEQPSLDEAELNAIKERFEKDRVKLVPPFYPLLSNEGLLDYYSDLNGLTGQAFKSKLEAILKTTHRRLISYAEARFVLELSDQIKIGQETYLDGIYSNHSIVPYWDGGTTWAREHVWPNSRLGIPRVTSSSKNQGSDVHNLRAINPSVNSSRSNRYFLEASSFGLVGTEAYYPGDSYKGDVARILFYMIARYPDILSLRDENIIDSAYTLEGAVMGHLTTLLKWHQEDPVSAFEIKRNEVIYTFQGNRNPFIDYPEFANVYFS</sequence>
<dbReference type="InterPro" id="IPR044925">
    <property type="entry name" value="His-Me_finger_sf"/>
</dbReference>
<dbReference type="InParanoid" id="A0A061AK57"/>
<reference evidence="5" key="1">
    <citation type="submission" date="2014-05" db="EMBL/GenBank/DDBJ databases">
        <authorList>
            <person name="Kube M."/>
        </authorList>
    </citation>
    <scope>NUCLEOTIDE SEQUENCE [LARGE SCALE GENOMIC DNA]</scope>
</reference>